<feature type="region of interest" description="Disordered" evidence="1">
    <location>
        <begin position="1"/>
        <end position="71"/>
    </location>
</feature>
<evidence type="ECO:0000313" key="2">
    <source>
        <dbReference type="EMBL" id="KAL3815639.1"/>
    </source>
</evidence>
<feature type="compositionally biased region" description="Basic residues" evidence="1">
    <location>
        <begin position="52"/>
        <end position="64"/>
    </location>
</feature>
<reference evidence="2 3" key="1">
    <citation type="submission" date="2024-10" db="EMBL/GenBank/DDBJ databases">
        <title>Updated reference genomes for cyclostephanoid diatoms.</title>
        <authorList>
            <person name="Roberts W.R."/>
            <person name="Alverson A.J."/>
        </authorList>
    </citation>
    <scope>NUCLEOTIDE SEQUENCE [LARGE SCALE GENOMIC DNA]</scope>
    <source>
        <strain evidence="2 3">AJA228-03</strain>
    </source>
</reference>
<name>A0ABD3RSJ3_9STRA</name>
<dbReference type="AlphaFoldDB" id="A0ABD3RSJ3"/>
<evidence type="ECO:0000313" key="3">
    <source>
        <dbReference type="Proteomes" id="UP001530377"/>
    </source>
</evidence>
<organism evidence="2 3">
    <name type="scientific">Cyclostephanos tholiformis</name>
    <dbReference type="NCBI Taxonomy" id="382380"/>
    <lineage>
        <taxon>Eukaryota</taxon>
        <taxon>Sar</taxon>
        <taxon>Stramenopiles</taxon>
        <taxon>Ochrophyta</taxon>
        <taxon>Bacillariophyta</taxon>
        <taxon>Coscinodiscophyceae</taxon>
        <taxon>Thalassiosirophycidae</taxon>
        <taxon>Stephanodiscales</taxon>
        <taxon>Stephanodiscaceae</taxon>
        <taxon>Cyclostephanos</taxon>
    </lineage>
</organism>
<comment type="caution">
    <text evidence="2">The sequence shown here is derived from an EMBL/GenBank/DDBJ whole genome shotgun (WGS) entry which is preliminary data.</text>
</comment>
<proteinExistence type="predicted"/>
<keyword evidence="3" id="KW-1185">Reference proteome</keyword>
<gene>
    <name evidence="2" type="ORF">ACHAXA_006914</name>
</gene>
<feature type="compositionally biased region" description="Basic residues" evidence="1">
    <location>
        <begin position="1"/>
        <end position="15"/>
    </location>
</feature>
<sequence length="140" mass="15890">MHCGRQSRGRKRRRHDHEPRRLGFRARADSVANAMSSPSLSSAKDDEDNAARSRRVVGQAKRRVERSIRREDRIHSLETTASAGSSSMSDAMDAELAGLLISRRCDDDVVFEERYNPTLFDLGHVELKRMHNEAFVALAR</sequence>
<protein>
    <submittedName>
        <fullName evidence="2">Uncharacterized protein</fullName>
    </submittedName>
</protein>
<dbReference type="Proteomes" id="UP001530377">
    <property type="component" value="Unassembled WGS sequence"/>
</dbReference>
<dbReference type="EMBL" id="JALLPB020000188">
    <property type="protein sequence ID" value="KAL3815639.1"/>
    <property type="molecule type" value="Genomic_DNA"/>
</dbReference>
<accession>A0ABD3RSJ3</accession>
<feature type="compositionally biased region" description="Polar residues" evidence="1">
    <location>
        <begin position="33"/>
        <end position="42"/>
    </location>
</feature>
<evidence type="ECO:0000256" key="1">
    <source>
        <dbReference type="SAM" id="MobiDB-lite"/>
    </source>
</evidence>